<reference evidence="1" key="1">
    <citation type="submission" date="2021-02" db="EMBL/GenBank/DDBJ databases">
        <authorList>
            <consortium name="DOE Joint Genome Institute"/>
            <person name="Ahrendt S."/>
            <person name="Looney B.P."/>
            <person name="Miyauchi S."/>
            <person name="Morin E."/>
            <person name="Drula E."/>
            <person name="Courty P.E."/>
            <person name="Chicoki N."/>
            <person name="Fauchery L."/>
            <person name="Kohler A."/>
            <person name="Kuo A."/>
            <person name="Labutti K."/>
            <person name="Pangilinan J."/>
            <person name="Lipzen A."/>
            <person name="Riley R."/>
            <person name="Andreopoulos W."/>
            <person name="He G."/>
            <person name="Johnson J."/>
            <person name="Barry K.W."/>
            <person name="Grigoriev I.V."/>
            <person name="Nagy L."/>
            <person name="Hibbett D."/>
            <person name="Henrissat B."/>
            <person name="Matheny P.B."/>
            <person name="Labbe J."/>
            <person name="Martin F."/>
        </authorList>
    </citation>
    <scope>NUCLEOTIDE SEQUENCE</scope>
    <source>
        <strain evidence="1">FP105234-sp</strain>
    </source>
</reference>
<gene>
    <name evidence="1" type="ORF">FA95DRAFT_1609218</name>
</gene>
<organism evidence="1 2">
    <name type="scientific">Auriscalpium vulgare</name>
    <dbReference type="NCBI Taxonomy" id="40419"/>
    <lineage>
        <taxon>Eukaryota</taxon>
        <taxon>Fungi</taxon>
        <taxon>Dikarya</taxon>
        <taxon>Basidiomycota</taxon>
        <taxon>Agaricomycotina</taxon>
        <taxon>Agaricomycetes</taxon>
        <taxon>Russulales</taxon>
        <taxon>Auriscalpiaceae</taxon>
        <taxon>Auriscalpium</taxon>
    </lineage>
</organism>
<accession>A0ACB8RI97</accession>
<dbReference type="EMBL" id="MU276010">
    <property type="protein sequence ID" value="KAI0043622.1"/>
    <property type="molecule type" value="Genomic_DNA"/>
</dbReference>
<sequence length="214" mass="23655">MDYEPVPAKVQPVASLIQLTPQLTNEDRMMELQQEMAALLTAQAERQAQKERRQAALDAGEFPQAMGLLPGKRERSQRVPEVVILKRKLFTPTNKQVSFEPAVVELPEATEDSTSKQGPPNEDTAGGEEPPSPPIHPFAKVPDAIYVGPTSYQRNAGQRKADSAYNKVAPVRDPVIANKVYEQAMNTEVTLTQRELMSIAPEVHVQVHNVVTPK</sequence>
<proteinExistence type="predicted"/>
<name>A0ACB8RI97_9AGAM</name>
<reference evidence="1" key="2">
    <citation type="journal article" date="2022" name="New Phytol.">
        <title>Evolutionary transition to the ectomycorrhizal habit in the genomes of a hyperdiverse lineage of mushroom-forming fungi.</title>
        <authorList>
            <person name="Looney B."/>
            <person name="Miyauchi S."/>
            <person name="Morin E."/>
            <person name="Drula E."/>
            <person name="Courty P.E."/>
            <person name="Kohler A."/>
            <person name="Kuo A."/>
            <person name="LaButti K."/>
            <person name="Pangilinan J."/>
            <person name="Lipzen A."/>
            <person name="Riley R."/>
            <person name="Andreopoulos W."/>
            <person name="He G."/>
            <person name="Johnson J."/>
            <person name="Nolan M."/>
            <person name="Tritt A."/>
            <person name="Barry K.W."/>
            <person name="Grigoriev I.V."/>
            <person name="Nagy L.G."/>
            <person name="Hibbett D."/>
            <person name="Henrissat B."/>
            <person name="Matheny P.B."/>
            <person name="Labbe J."/>
            <person name="Martin F.M."/>
        </authorList>
    </citation>
    <scope>NUCLEOTIDE SEQUENCE</scope>
    <source>
        <strain evidence="1">FP105234-sp</strain>
    </source>
</reference>
<evidence type="ECO:0000313" key="1">
    <source>
        <dbReference type="EMBL" id="KAI0043622.1"/>
    </source>
</evidence>
<evidence type="ECO:0000313" key="2">
    <source>
        <dbReference type="Proteomes" id="UP000814033"/>
    </source>
</evidence>
<dbReference type="Proteomes" id="UP000814033">
    <property type="component" value="Unassembled WGS sequence"/>
</dbReference>
<protein>
    <submittedName>
        <fullName evidence="1">Uncharacterized protein</fullName>
    </submittedName>
</protein>
<comment type="caution">
    <text evidence="1">The sequence shown here is derived from an EMBL/GenBank/DDBJ whole genome shotgun (WGS) entry which is preliminary data.</text>
</comment>
<keyword evidence="2" id="KW-1185">Reference proteome</keyword>